<evidence type="ECO:0000256" key="4">
    <source>
        <dbReference type="ARBA" id="ARBA00023136"/>
    </source>
</evidence>
<comment type="subcellular location">
    <subcellularLocation>
        <location evidence="7">Cell membrane</location>
        <topology evidence="7">Multi-pass membrane protein</topology>
    </subcellularLocation>
    <subcellularLocation>
        <location evidence="1">Membrane</location>
    </subcellularLocation>
</comment>
<feature type="compositionally biased region" description="Polar residues" evidence="8">
    <location>
        <begin position="695"/>
        <end position="718"/>
    </location>
</feature>
<dbReference type="Pfam" id="PF01062">
    <property type="entry name" value="Bestrophin"/>
    <property type="match status" value="1"/>
</dbReference>
<dbReference type="GO" id="GO:0034707">
    <property type="term" value="C:chloride channel complex"/>
    <property type="evidence" value="ECO:0007669"/>
    <property type="project" value="UniProtKB-KW"/>
</dbReference>
<keyword evidence="7" id="KW-0868">Chloride</keyword>
<organism evidence="9 10">
    <name type="scientific">Coilia grayii</name>
    <name type="common">Gray's grenadier anchovy</name>
    <dbReference type="NCBI Taxonomy" id="363190"/>
    <lineage>
        <taxon>Eukaryota</taxon>
        <taxon>Metazoa</taxon>
        <taxon>Chordata</taxon>
        <taxon>Craniata</taxon>
        <taxon>Vertebrata</taxon>
        <taxon>Euteleostomi</taxon>
        <taxon>Actinopterygii</taxon>
        <taxon>Neopterygii</taxon>
        <taxon>Teleostei</taxon>
        <taxon>Clupei</taxon>
        <taxon>Clupeiformes</taxon>
        <taxon>Clupeoidei</taxon>
        <taxon>Engraulidae</taxon>
        <taxon>Coilinae</taxon>
        <taxon>Coilia</taxon>
    </lineage>
</organism>
<dbReference type="InterPro" id="IPR000615">
    <property type="entry name" value="Bestrophin"/>
</dbReference>
<feature type="transmembrane region" description="Helical" evidence="7">
    <location>
        <begin position="229"/>
        <end position="250"/>
    </location>
</feature>
<dbReference type="InterPro" id="IPR021134">
    <property type="entry name" value="Bestrophin-like"/>
</dbReference>
<feature type="transmembrane region" description="Helical" evidence="7">
    <location>
        <begin position="75"/>
        <end position="94"/>
    </location>
</feature>
<keyword evidence="3 7" id="KW-1133">Transmembrane helix</keyword>
<feature type="compositionally biased region" description="Polar residues" evidence="8">
    <location>
        <begin position="503"/>
        <end position="515"/>
    </location>
</feature>
<feature type="region of interest" description="Disordered" evidence="8">
    <location>
        <begin position="478"/>
        <end position="721"/>
    </location>
</feature>
<comment type="caution">
    <text evidence="9">The sequence shown here is derived from an EMBL/GenBank/DDBJ whole genome shotgun (WGS) entry which is preliminary data.</text>
</comment>
<feature type="compositionally biased region" description="Low complexity" evidence="8">
    <location>
        <begin position="659"/>
        <end position="694"/>
    </location>
</feature>
<feature type="transmembrane region" description="Helical" evidence="7">
    <location>
        <begin position="31"/>
        <end position="54"/>
    </location>
</feature>
<evidence type="ECO:0000256" key="5">
    <source>
        <dbReference type="ARBA" id="ARBA00024167"/>
    </source>
</evidence>
<proteinExistence type="inferred from homology"/>
<keyword evidence="7" id="KW-0869">Chloride channel</keyword>
<keyword evidence="7" id="KW-1003">Cell membrane</keyword>
<keyword evidence="4 7" id="KW-0472">Membrane</keyword>
<evidence type="ECO:0000313" key="10">
    <source>
        <dbReference type="Proteomes" id="UP001591681"/>
    </source>
</evidence>
<dbReference type="PANTHER" id="PTHR10736:SF4">
    <property type="entry name" value="BESTROPHIN-1"/>
    <property type="match status" value="1"/>
</dbReference>
<keyword evidence="10" id="KW-1185">Reference proteome</keyword>
<evidence type="ECO:0000256" key="6">
    <source>
        <dbReference type="ARBA" id="ARBA00034769"/>
    </source>
</evidence>
<keyword evidence="2 7" id="KW-0812">Transmembrane</keyword>
<dbReference type="GO" id="GO:0005254">
    <property type="term" value="F:chloride channel activity"/>
    <property type="evidence" value="ECO:0007669"/>
    <property type="project" value="UniProtKB-KW"/>
</dbReference>
<feature type="compositionally biased region" description="Polar residues" evidence="8">
    <location>
        <begin position="623"/>
        <end position="647"/>
    </location>
</feature>
<evidence type="ECO:0000256" key="2">
    <source>
        <dbReference type="ARBA" id="ARBA00022692"/>
    </source>
</evidence>
<feature type="transmembrane region" description="Helical" evidence="7">
    <location>
        <begin position="271"/>
        <end position="288"/>
    </location>
</feature>
<comment type="catalytic activity">
    <reaction evidence="5">
        <text>chloride(in) = chloride(out)</text>
        <dbReference type="Rhea" id="RHEA:29823"/>
        <dbReference type="ChEBI" id="CHEBI:17996"/>
    </reaction>
</comment>
<feature type="region of interest" description="Disordered" evidence="8">
    <location>
        <begin position="431"/>
        <end position="450"/>
    </location>
</feature>
<comment type="similarity">
    <text evidence="6 7">Belongs to the anion channel-forming bestrophin (TC 1.A.46) family. Calcium-sensitive chloride channel subfamily.</text>
</comment>
<dbReference type="EMBL" id="JBHFQA010000009">
    <property type="protein sequence ID" value="KAL2093182.1"/>
    <property type="molecule type" value="Genomic_DNA"/>
</dbReference>
<evidence type="ECO:0000256" key="8">
    <source>
        <dbReference type="SAM" id="MobiDB-lite"/>
    </source>
</evidence>
<feature type="compositionally biased region" description="Low complexity" evidence="8">
    <location>
        <begin position="572"/>
        <end position="584"/>
    </location>
</feature>
<dbReference type="Proteomes" id="UP001591681">
    <property type="component" value="Unassembled WGS sequence"/>
</dbReference>
<dbReference type="AlphaFoldDB" id="A0ABD1K227"/>
<keyword evidence="7" id="KW-0813">Transport</keyword>
<evidence type="ECO:0000256" key="7">
    <source>
        <dbReference type="RuleBase" id="RU363126"/>
    </source>
</evidence>
<dbReference type="PANTHER" id="PTHR10736">
    <property type="entry name" value="BESTROPHIN"/>
    <property type="match status" value="1"/>
</dbReference>
<evidence type="ECO:0000256" key="3">
    <source>
        <dbReference type="ARBA" id="ARBA00022989"/>
    </source>
</evidence>
<gene>
    <name evidence="9" type="ORF">ACEWY4_010494</name>
</gene>
<dbReference type="GO" id="GO:0005886">
    <property type="term" value="C:plasma membrane"/>
    <property type="evidence" value="ECO:0007669"/>
    <property type="project" value="UniProtKB-SubCell"/>
</dbReference>
<protein>
    <recommendedName>
        <fullName evidence="7">Bestrophin homolog</fullName>
    </recommendedName>
</protein>
<name>A0ABD1K227_9TELE</name>
<accession>A0ABD1K227</accession>
<evidence type="ECO:0000313" key="9">
    <source>
        <dbReference type="EMBL" id="KAL2093182.1"/>
    </source>
</evidence>
<sequence>MTVTYSRRVADARLGTFSRLLLRWKGSIYKLLYRELIIFTILYSGLSIIYRFFLNEEQRRLFEKLSIYCDKYASLIPLSFVLGFYVTLVVSRWWGQFESVPWPDRLGALVGGHVRGGDESARLIRRTLMRYANLSGVLIYRSVSTAVYKRFPTMDHLVQAGLMTAEELRQLELLPSPHNKFWVPCMWFVNLTMRARAEGRINNDVALTALLNELNTLRSQCMKLYGYDWISLPLVYTQVVTVAVYSYFLACLIGRQFLDPSQDYPGHDLDFYLPVFTLLQFFFYVGWLKVAEQLINPFGEDDDDFETNWLVDRNLQVSLLSVDEMYDSVPQMERDKYWNESEPQPPYTAASAEHKKPSFMGSALDISVPKEEMEFQSNLEQIKEHEEANHSTPLLGNLSRLLGVQSPSFPRPTPTSRASLLRRRPRAPLSRFPLYLPPETPSHMGHARPNSHLQERDMDYAFSSIPLCERPGFYSCPQTPIHSMPPPVPRPRPSRRAQGDWAHSSSSLAHPTVGSQLLPPPDTPGHLPLSPSTAFPWVGEDGGDSPSGPAFSFPDPSPEVCPLPKPRPGQGLLSRPHLPSRLPLDTPPSADSQAGPPSARALGGGGGGGGERVFSFTPPSRPPGQSTNSSNSINGGCGTGATNSPANLCNGGVPHAHYSSCSTSGSGRSNSFSGPRLISSSSAALGSSSGSNNLNPISTTPTSSQPAANQHHSPNDSGISLAEDLLKSLVVQGGAGSGRANGAKEQE</sequence>
<evidence type="ECO:0000256" key="1">
    <source>
        <dbReference type="ARBA" id="ARBA00004370"/>
    </source>
</evidence>
<reference evidence="9 10" key="1">
    <citation type="submission" date="2024-09" db="EMBL/GenBank/DDBJ databases">
        <title>A chromosome-level genome assembly of Gray's grenadier anchovy, Coilia grayii.</title>
        <authorList>
            <person name="Fu Z."/>
        </authorList>
    </citation>
    <scope>NUCLEOTIDE SEQUENCE [LARGE SCALE GENOMIC DNA]</scope>
    <source>
        <strain evidence="9">G4</strain>
        <tissue evidence="9">Muscle</tissue>
    </source>
</reference>
<feature type="compositionally biased region" description="Pro residues" evidence="8">
    <location>
        <begin position="555"/>
        <end position="567"/>
    </location>
</feature>
<feature type="compositionally biased region" description="Gly residues" evidence="8">
    <location>
        <begin position="602"/>
        <end position="611"/>
    </location>
</feature>
<keyword evidence="7" id="KW-0406">Ion transport</keyword>
<comment type="function">
    <text evidence="7">Forms chloride channels.</text>
</comment>
<keyword evidence="7" id="KW-0407">Ion channel</keyword>